<reference evidence="11 12" key="1">
    <citation type="submission" date="2018-04" db="EMBL/GenBank/DDBJ databases">
        <title>The genome of golden apple snail Pomacea canaliculata provides insight into stress tolerance and invasive adaptation.</title>
        <authorList>
            <person name="Liu C."/>
            <person name="Liu B."/>
            <person name="Ren Y."/>
            <person name="Zhang Y."/>
            <person name="Wang H."/>
            <person name="Li S."/>
            <person name="Jiang F."/>
            <person name="Yin L."/>
            <person name="Zhang G."/>
            <person name="Qian W."/>
            <person name="Fan W."/>
        </authorList>
    </citation>
    <scope>NUCLEOTIDE SEQUENCE [LARGE SCALE GENOMIC DNA]</scope>
    <source>
        <strain evidence="11">SZHN2017</strain>
        <tissue evidence="11">Muscle</tissue>
    </source>
</reference>
<feature type="active site" description="Charge relay system" evidence="6 7">
    <location>
        <position position="443"/>
    </location>
</feature>
<dbReference type="InterPro" id="IPR000209">
    <property type="entry name" value="Peptidase_S8/S53_dom"/>
</dbReference>
<dbReference type="InterPro" id="IPR036852">
    <property type="entry name" value="Peptidase_S8/S53_dom_sf"/>
</dbReference>
<organism evidence="11 12">
    <name type="scientific">Pomacea canaliculata</name>
    <name type="common">Golden apple snail</name>
    <dbReference type="NCBI Taxonomy" id="400727"/>
    <lineage>
        <taxon>Eukaryota</taxon>
        <taxon>Metazoa</taxon>
        <taxon>Spiralia</taxon>
        <taxon>Lophotrochozoa</taxon>
        <taxon>Mollusca</taxon>
        <taxon>Gastropoda</taxon>
        <taxon>Caenogastropoda</taxon>
        <taxon>Architaenioglossa</taxon>
        <taxon>Ampullarioidea</taxon>
        <taxon>Ampullariidae</taxon>
        <taxon>Pomacea</taxon>
    </lineage>
</organism>
<feature type="compositionally biased region" description="Basic and acidic residues" evidence="9">
    <location>
        <begin position="926"/>
        <end position="938"/>
    </location>
</feature>
<dbReference type="PROSITE" id="PS00137">
    <property type="entry name" value="SUBTILASE_HIS"/>
    <property type="match status" value="1"/>
</dbReference>
<feature type="domain" description="P/Homo B" evidence="10">
    <location>
        <begin position="514"/>
        <end position="663"/>
    </location>
</feature>
<dbReference type="InterPro" id="IPR002884">
    <property type="entry name" value="P_dom"/>
</dbReference>
<dbReference type="InterPro" id="IPR023828">
    <property type="entry name" value="Peptidase_S8_Ser-AS"/>
</dbReference>
<dbReference type="EMBL" id="PZQS01000007">
    <property type="protein sequence ID" value="PVD27092.1"/>
    <property type="molecule type" value="Genomic_DNA"/>
</dbReference>
<dbReference type="GO" id="GO:0004252">
    <property type="term" value="F:serine-type endopeptidase activity"/>
    <property type="evidence" value="ECO:0007669"/>
    <property type="project" value="UniProtKB-UniRule"/>
</dbReference>
<evidence type="ECO:0000256" key="5">
    <source>
        <dbReference type="ARBA" id="ARBA00022825"/>
    </source>
</evidence>
<keyword evidence="4 7" id="KW-0378">Hydrolase</keyword>
<comment type="similarity">
    <text evidence="7 8">Belongs to the peptidase S8 family.</text>
</comment>
<dbReference type="Gene3D" id="3.40.50.200">
    <property type="entry name" value="Peptidase S8/S53 domain"/>
    <property type="match status" value="1"/>
</dbReference>
<dbReference type="PRINTS" id="PR00723">
    <property type="entry name" value="SUBTILISIN"/>
</dbReference>
<keyword evidence="3" id="KW-0732">Signal</keyword>
<dbReference type="PANTHER" id="PTHR42884:SF28">
    <property type="entry name" value="PROPROTEIN CONVERTASE SUBTILISIN_KEXIN TYPE 7"/>
    <property type="match status" value="1"/>
</dbReference>
<dbReference type="Pfam" id="PF01483">
    <property type="entry name" value="P_proprotein"/>
    <property type="match status" value="1"/>
</dbReference>
<accession>A0A2T7P106</accession>
<gene>
    <name evidence="11" type="ORF">C0Q70_12243</name>
</gene>
<feature type="active site" description="Charge relay system" evidence="6 7">
    <location>
        <position position="214"/>
    </location>
</feature>
<feature type="region of interest" description="Disordered" evidence="9">
    <location>
        <begin position="741"/>
        <end position="764"/>
    </location>
</feature>
<feature type="region of interest" description="Disordered" evidence="9">
    <location>
        <begin position="810"/>
        <end position="871"/>
    </location>
</feature>
<dbReference type="Gene3D" id="2.60.120.260">
    <property type="entry name" value="Galactose-binding domain-like"/>
    <property type="match status" value="1"/>
</dbReference>
<evidence type="ECO:0000256" key="8">
    <source>
        <dbReference type="RuleBase" id="RU003355"/>
    </source>
</evidence>
<dbReference type="STRING" id="400727.A0A2T7P106"/>
<evidence type="ECO:0000313" key="12">
    <source>
        <dbReference type="Proteomes" id="UP000245119"/>
    </source>
</evidence>
<dbReference type="GO" id="GO:0016485">
    <property type="term" value="P:protein processing"/>
    <property type="evidence" value="ECO:0007669"/>
    <property type="project" value="TreeGrafter"/>
</dbReference>
<evidence type="ECO:0000256" key="3">
    <source>
        <dbReference type="ARBA" id="ARBA00022729"/>
    </source>
</evidence>
<evidence type="ECO:0000256" key="1">
    <source>
        <dbReference type="ARBA" id="ARBA00022670"/>
    </source>
</evidence>
<dbReference type="GO" id="GO:0000139">
    <property type="term" value="C:Golgi membrane"/>
    <property type="evidence" value="ECO:0007669"/>
    <property type="project" value="TreeGrafter"/>
</dbReference>
<protein>
    <recommendedName>
        <fullName evidence="10">P/Homo B domain-containing protein</fullName>
    </recommendedName>
</protein>
<dbReference type="FunFam" id="3.40.50.200:FF:000005">
    <property type="entry name" value="Proprotein convertase subtilisin/kexin type 7"/>
    <property type="match status" value="1"/>
</dbReference>
<dbReference type="CDD" id="cd04059">
    <property type="entry name" value="Peptidases_S8_Protein_convertases_Kexins_Furin-like"/>
    <property type="match status" value="1"/>
</dbReference>
<dbReference type="PROSITE" id="PS00136">
    <property type="entry name" value="SUBTILASE_ASP"/>
    <property type="match status" value="1"/>
</dbReference>
<feature type="region of interest" description="Disordered" evidence="9">
    <location>
        <begin position="926"/>
        <end position="978"/>
    </location>
</feature>
<dbReference type="GO" id="GO:0005802">
    <property type="term" value="C:trans-Golgi network"/>
    <property type="evidence" value="ECO:0007669"/>
    <property type="project" value="TreeGrafter"/>
</dbReference>
<dbReference type="InterPro" id="IPR034182">
    <property type="entry name" value="Kexin/furin"/>
</dbReference>
<dbReference type="Gene3D" id="3.30.70.850">
    <property type="entry name" value="Peptidase S8, pro-domain"/>
    <property type="match status" value="1"/>
</dbReference>
<feature type="compositionally biased region" description="Polar residues" evidence="9">
    <location>
        <begin position="939"/>
        <end position="969"/>
    </location>
</feature>
<dbReference type="InterPro" id="IPR023827">
    <property type="entry name" value="Peptidase_S8_Asp-AS"/>
</dbReference>
<dbReference type="InterPro" id="IPR022398">
    <property type="entry name" value="Peptidase_S8_His-AS"/>
</dbReference>
<feature type="active site" description="Charge relay system" evidence="6 7">
    <location>
        <position position="254"/>
    </location>
</feature>
<evidence type="ECO:0000256" key="6">
    <source>
        <dbReference type="PIRSR" id="PIRSR615500-1"/>
    </source>
</evidence>
<dbReference type="SUPFAM" id="SSF52743">
    <property type="entry name" value="Subtilisin-like"/>
    <property type="match status" value="1"/>
</dbReference>
<comment type="caution">
    <text evidence="11">The sequence shown here is derived from an EMBL/GenBank/DDBJ whole genome shotgun (WGS) entry which is preliminary data.</text>
</comment>
<keyword evidence="5 7" id="KW-0720">Serine protease</keyword>
<evidence type="ECO:0000313" key="11">
    <source>
        <dbReference type="EMBL" id="PVD27092.1"/>
    </source>
</evidence>
<dbReference type="AlphaFoldDB" id="A0A2T7P106"/>
<feature type="compositionally biased region" description="Polar residues" evidence="9">
    <location>
        <begin position="748"/>
        <end position="764"/>
    </location>
</feature>
<dbReference type="SUPFAM" id="SSF49785">
    <property type="entry name" value="Galactose-binding domain-like"/>
    <property type="match status" value="1"/>
</dbReference>
<dbReference type="PROSITE" id="PS51892">
    <property type="entry name" value="SUBTILASE"/>
    <property type="match status" value="1"/>
</dbReference>
<name>A0A2T7P106_POMCA</name>
<keyword evidence="12" id="KW-1185">Reference proteome</keyword>
<dbReference type="Pfam" id="PF00082">
    <property type="entry name" value="Peptidase_S8"/>
    <property type="match status" value="1"/>
</dbReference>
<dbReference type="PANTHER" id="PTHR42884">
    <property type="entry name" value="PROPROTEIN CONVERTASE SUBTILISIN/KEXIN-RELATED"/>
    <property type="match status" value="1"/>
</dbReference>
<proteinExistence type="inferred from homology"/>
<evidence type="ECO:0000256" key="4">
    <source>
        <dbReference type="ARBA" id="ARBA00022801"/>
    </source>
</evidence>
<dbReference type="PROSITE" id="PS51829">
    <property type="entry name" value="P_HOMO_B"/>
    <property type="match status" value="1"/>
</dbReference>
<dbReference type="Proteomes" id="UP000245119">
    <property type="component" value="Linkage Group LG7"/>
</dbReference>
<dbReference type="InterPro" id="IPR008979">
    <property type="entry name" value="Galactose-bd-like_sf"/>
</dbReference>
<dbReference type="InterPro" id="IPR038466">
    <property type="entry name" value="S8_pro-domain_sf"/>
</dbReference>
<feature type="compositionally biased region" description="Acidic residues" evidence="9">
    <location>
        <begin position="861"/>
        <end position="871"/>
    </location>
</feature>
<keyword evidence="1 7" id="KW-0645">Protease</keyword>
<sequence>MAHRCSHNSDETLCWTVQLRKPLHYNAKAGNLYYIVTAGASSTSSVNITKGNLSSDYDLRYNVEEVQKILIYEEIANLVAQDAGLVLLGKVGEFYDHFMLCHHNDLQEEEKVLGRTNVFQDFHKAHSKLLKEYSETFLQVKKRVEASLQLHLDVAWFSMECVHSRQKRSITFNDPVFNHQWHLVNNVEKGMDINVTGVWEQGITGKGITVAVVDDGLEWSNPDLHNNYNFLGSWDLNDNDPDPMPNPAKTSNHHGTRCAGEIGAVANNNLCGVGVAYGAKSRAGLIIMLDIFAGIRLLDGPMTDSLEAEAFNKKFDINAVYSCSWGPDDDGKTVDGPHILAAKAMKYGVDFGRQGYGSIFVVASGNGGNKHDNCNYDGYANSVYTVTIGAVDESGAMPYYAEECASMLGVTFSSGTASMRDIVTTDWLQKGGVGCTDQHTGTSAAAPLVAGMIALMLQAQPCLTWRDVQYIIIVTSVKIDVDMAHWQKNGAGLDHSHKHGFGLIKAWRLVNAARVWRPVPWMTSYSKEDTSGWSIPRGTYGPLVTTIEVTASDITGYSLFMLEYVQITLSLTHPFRGKLTISLQCPSGTLSIIGAPRPNDNYCFSAPQRGFSDWTFTTVRCWGEQPTGTWKLLVSDGGIVLPSVLLPGRLVKWCLTLFGTPMTPQDFQQRRREVEDAMSGKFLATNFTPKCDPPPVTAPPYIPLSEKTLKILCLASAFCLIFALYETFEYMFCYNDEKRQHSQDRNRNSSAMAVSSTGDSSETAQLLTQEETSLDSALRGSSIENSATAANNFNSSHLPDDGIVAGLQQIRKQPQDRASLVQGESIPMSTLSRTLGSRHDQDGCQVMHANGGYYKRVPTTEVEDDDEEDDDDDLVVFKLREDGDTAASNNMAPLVLEEKSSQPKKYLSRVRNSILPQLWKALVQDKETSEKEQKRENDLSSLASPSTSLQPVLAGSFTSARSGPSSSTGHAEAASQGH</sequence>
<dbReference type="OrthoDB" id="300641at2759"/>
<evidence type="ECO:0000259" key="10">
    <source>
        <dbReference type="PROSITE" id="PS51829"/>
    </source>
</evidence>
<dbReference type="InterPro" id="IPR015500">
    <property type="entry name" value="Peptidase_S8_subtilisin-rel"/>
</dbReference>
<evidence type="ECO:0000256" key="9">
    <source>
        <dbReference type="SAM" id="MobiDB-lite"/>
    </source>
</evidence>
<keyword evidence="2" id="KW-0165">Cleavage on pair of basic residues</keyword>
<dbReference type="PROSITE" id="PS00138">
    <property type="entry name" value="SUBTILASE_SER"/>
    <property type="match status" value="1"/>
</dbReference>
<evidence type="ECO:0000256" key="7">
    <source>
        <dbReference type="PROSITE-ProRule" id="PRU01240"/>
    </source>
</evidence>
<evidence type="ECO:0000256" key="2">
    <source>
        <dbReference type="ARBA" id="ARBA00022685"/>
    </source>
</evidence>